<reference evidence="1" key="1">
    <citation type="journal article" date="2021" name="IMA Fungus">
        <title>Genomic characterization of three marine fungi, including Emericellopsis atlantica sp. nov. with signatures of a generalist lifestyle and marine biomass degradation.</title>
        <authorList>
            <person name="Hagestad O.C."/>
            <person name="Hou L."/>
            <person name="Andersen J.H."/>
            <person name="Hansen E.H."/>
            <person name="Altermark B."/>
            <person name="Li C."/>
            <person name="Kuhnert E."/>
            <person name="Cox R.J."/>
            <person name="Crous P.W."/>
            <person name="Spatafora J.W."/>
            <person name="Lail K."/>
            <person name="Amirebrahimi M."/>
            <person name="Lipzen A."/>
            <person name="Pangilinan J."/>
            <person name="Andreopoulos W."/>
            <person name="Hayes R.D."/>
            <person name="Ng V."/>
            <person name="Grigoriev I.V."/>
            <person name="Jackson S.A."/>
            <person name="Sutton T.D.S."/>
            <person name="Dobson A.D.W."/>
            <person name="Rama T."/>
        </authorList>
    </citation>
    <scope>NUCLEOTIDE SEQUENCE</scope>
    <source>
        <strain evidence="1">TS7</strain>
    </source>
</reference>
<gene>
    <name evidence="1" type="ORF">F5Z01DRAFT_648520</name>
</gene>
<dbReference type="RefSeq" id="XP_046120429.1">
    <property type="nucleotide sequence ID" value="XM_046263039.1"/>
</dbReference>
<protein>
    <submittedName>
        <fullName evidence="1">Uncharacterized protein</fullName>
    </submittedName>
</protein>
<organism evidence="1 2">
    <name type="scientific">Emericellopsis atlantica</name>
    <dbReference type="NCBI Taxonomy" id="2614577"/>
    <lineage>
        <taxon>Eukaryota</taxon>
        <taxon>Fungi</taxon>
        <taxon>Dikarya</taxon>
        <taxon>Ascomycota</taxon>
        <taxon>Pezizomycotina</taxon>
        <taxon>Sordariomycetes</taxon>
        <taxon>Hypocreomycetidae</taxon>
        <taxon>Hypocreales</taxon>
        <taxon>Bionectriaceae</taxon>
        <taxon>Emericellopsis</taxon>
    </lineage>
</organism>
<dbReference type="GeneID" id="70293942"/>
<proteinExistence type="predicted"/>
<evidence type="ECO:0000313" key="1">
    <source>
        <dbReference type="EMBL" id="KAG9256505.1"/>
    </source>
</evidence>
<dbReference type="EMBL" id="MU251247">
    <property type="protein sequence ID" value="KAG9256505.1"/>
    <property type="molecule type" value="Genomic_DNA"/>
</dbReference>
<accession>A0A9P7ZRT0</accession>
<name>A0A9P7ZRT0_9HYPO</name>
<sequence length="80" mass="8768">MLLASRGQHCALVALPRLVLVLAYVERAFLISLKSGLGAPERLWTSNKTRPRLAIRPDLKAASGDAAKKSTCTDHELMRL</sequence>
<comment type="caution">
    <text evidence="1">The sequence shown here is derived from an EMBL/GenBank/DDBJ whole genome shotgun (WGS) entry which is preliminary data.</text>
</comment>
<dbReference type="Proteomes" id="UP000887229">
    <property type="component" value="Unassembled WGS sequence"/>
</dbReference>
<dbReference type="AlphaFoldDB" id="A0A9P7ZRT0"/>
<evidence type="ECO:0000313" key="2">
    <source>
        <dbReference type="Proteomes" id="UP000887229"/>
    </source>
</evidence>
<keyword evidence="2" id="KW-1185">Reference proteome</keyword>